<dbReference type="InterPro" id="IPR001245">
    <property type="entry name" value="Ser-Thr/Tyr_kinase_cat_dom"/>
</dbReference>
<keyword evidence="5" id="KW-1185">Reference proteome</keyword>
<gene>
    <name evidence="4" type="ORF">F0562_028858</name>
</gene>
<dbReference type="GO" id="GO:0005886">
    <property type="term" value="C:plasma membrane"/>
    <property type="evidence" value="ECO:0007669"/>
    <property type="project" value="UniProtKB-SubCell"/>
</dbReference>
<evidence type="ECO:0000256" key="2">
    <source>
        <dbReference type="ARBA" id="ARBA00022475"/>
    </source>
</evidence>
<comment type="subcellular location">
    <subcellularLocation>
        <location evidence="1">Cell membrane</location>
    </subcellularLocation>
</comment>
<evidence type="ECO:0000313" key="5">
    <source>
        <dbReference type="Proteomes" id="UP000325577"/>
    </source>
</evidence>
<keyword evidence="2" id="KW-1003">Cell membrane</keyword>
<organism evidence="4 5">
    <name type="scientific">Nyssa sinensis</name>
    <dbReference type="NCBI Taxonomy" id="561372"/>
    <lineage>
        <taxon>Eukaryota</taxon>
        <taxon>Viridiplantae</taxon>
        <taxon>Streptophyta</taxon>
        <taxon>Embryophyta</taxon>
        <taxon>Tracheophyta</taxon>
        <taxon>Spermatophyta</taxon>
        <taxon>Magnoliopsida</taxon>
        <taxon>eudicotyledons</taxon>
        <taxon>Gunneridae</taxon>
        <taxon>Pentapetalae</taxon>
        <taxon>asterids</taxon>
        <taxon>Cornales</taxon>
        <taxon>Nyssaceae</taxon>
        <taxon>Nyssa</taxon>
    </lineage>
</organism>
<dbReference type="PROSITE" id="PS50011">
    <property type="entry name" value="PROTEIN_KINASE_DOM"/>
    <property type="match status" value="1"/>
</dbReference>
<reference evidence="4 5" key="1">
    <citation type="submission" date="2019-09" db="EMBL/GenBank/DDBJ databases">
        <title>A chromosome-level genome assembly of the Chinese tupelo Nyssa sinensis.</title>
        <authorList>
            <person name="Yang X."/>
            <person name="Kang M."/>
            <person name="Yang Y."/>
            <person name="Xiong H."/>
            <person name="Wang M."/>
            <person name="Zhang Z."/>
            <person name="Wang Z."/>
            <person name="Wu H."/>
            <person name="Ma T."/>
            <person name="Liu J."/>
            <person name="Xi Z."/>
        </authorList>
    </citation>
    <scope>NUCLEOTIDE SEQUENCE [LARGE SCALE GENOMIC DNA]</scope>
    <source>
        <strain evidence="4">J267</strain>
        <tissue evidence="4">Leaf</tissue>
    </source>
</reference>
<evidence type="ECO:0000313" key="4">
    <source>
        <dbReference type="EMBL" id="KAA8536380.1"/>
    </source>
</evidence>
<dbReference type="EMBL" id="CM018039">
    <property type="protein sequence ID" value="KAA8536380.1"/>
    <property type="molecule type" value="Genomic_DNA"/>
</dbReference>
<dbReference type="GO" id="GO:0004672">
    <property type="term" value="F:protein kinase activity"/>
    <property type="evidence" value="ECO:0007669"/>
    <property type="project" value="InterPro"/>
</dbReference>
<dbReference type="Gene3D" id="3.30.200.20">
    <property type="entry name" value="Phosphorylase Kinase, domain 1"/>
    <property type="match status" value="1"/>
</dbReference>
<dbReference type="Proteomes" id="UP000325577">
    <property type="component" value="Linkage Group LG16"/>
</dbReference>
<dbReference type="InterPro" id="IPR050823">
    <property type="entry name" value="Plant_Ser_Thr_Prot_Kinase"/>
</dbReference>
<feature type="domain" description="Protein kinase" evidence="3">
    <location>
        <begin position="30"/>
        <end position="276"/>
    </location>
</feature>
<dbReference type="OrthoDB" id="1711336at2759"/>
<dbReference type="Gene3D" id="1.10.510.10">
    <property type="entry name" value="Transferase(Phosphotransferase) domain 1"/>
    <property type="match status" value="1"/>
</dbReference>
<evidence type="ECO:0000259" key="3">
    <source>
        <dbReference type="PROSITE" id="PS50011"/>
    </source>
</evidence>
<dbReference type="AlphaFoldDB" id="A0A5J5B1G0"/>
<keyword evidence="2" id="KW-0472">Membrane</keyword>
<dbReference type="InterPro" id="IPR000719">
    <property type="entry name" value="Prot_kinase_dom"/>
</dbReference>
<evidence type="ECO:0000256" key="1">
    <source>
        <dbReference type="ARBA" id="ARBA00004236"/>
    </source>
</evidence>
<dbReference type="SUPFAM" id="SSF56112">
    <property type="entry name" value="Protein kinase-like (PK-like)"/>
    <property type="match status" value="1"/>
</dbReference>
<name>A0A5J5B1G0_9ASTE</name>
<dbReference type="Pfam" id="PF07714">
    <property type="entry name" value="PK_Tyr_Ser-Thr"/>
    <property type="match status" value="1"/>
</dbReference>
<proteinExistence type="predicted"/>
<dbReference type="GO" id="GO:0005524">
    <property type="term" value="F:ATP binding"/>
    <property type="evidence" value="ECO:0007669"/>
    <property type="project" value="InterPro"/>
</dbReference>
<protein>
    <recommendedName>
        <fullName evidence="3">Protein kinase domain-containing protein</fullName>
    </recommendedName>
</protein>
<accession>A0A5J5B1G0</accession>
<dbReference type="PANTHER" id="PTHR45621">
    <property type="entry name" value="OS01G0588500 PROTEIN-RELATED"/>
    <property type="match status" value="1"/>
</dbReference>
<dbReference type="InterPro" id="IPR011009">
    <property type="entry name" value="Kinase-like_dom_sf"/>
</dbReference>
<sequence>MRWWIYGMGSDQKCALELTTDHLVLYTDGFDQKNFLGDTQFGKLYRGIIPRGSNQEEAQAVTVKIWVDHKIFERVLNSHVKNSRLAEEAYFLQHPSVKNHPNLVKLIGYSGKGEPIGVVYDLDPRDTLHNLLVEDTFTWLQRIKVALGFARLIEFFHDHDFPYIVRNIDAAHIMIDQDANPILFDVGMLTGGIMGDKTREPYQKIWGSVGYTDYHLASVGGGWSVARDVYSYGVVLVSLIAKRVVDKARAHLTSVGKWAEEEYKQASKVFTCAQRL</sequence>